<dbReference type="InterPro" id="IPR003099">
    <property type="entry name" value="Prephen_DH"/>
</dbReference>
<evidence type="ECO:0000259" key="2">
    <source>
        <dbReference type="PROSITE" id="PS51176"/>
    </source>
</evidence>
<dbReference type="KEGG" id="clz:BIU88_11515"/>
<feature type="domain" description="Prephenate/arogenate dehydrogenase" evidence="2">
    <location>
        <begin position="6"/>
        <end position="288"/>
    </location>
</feature>
<dbReference type="GO" id="GO:0070403">
    <property type="term" value="F:NAD+ binding"/>
    <property type="evidence" value="ECO:0007669"/>
    <property type="project" value="InterPro"/>
</dbReference>
<dbReference type="OrthoDB" id="9802008at2"/>
<dbReference type="Gene3D" id="1.10.3660.10">
    <property type="entry name" value="6-phosphogluconate dehydrogenase C-terminal like domain"/>
    <property type="match status" value="1"/>
</dbReference>
<dbReference type="PANTHER" id="PTHR21363:SF0">
    <property type="entry name" value="PREPHENATE DEHYDROGENASE [NADP(+)]"/>
    <property type="match status" value="1"/>
</dbReference>
<dbReference type="SUPFAM" id="SSF51735">
    <property type="entry name" value="NAD(P)-binding Rossmann-fold domains"/>
    <property type="match status" value="1"/>
</dbReference>
<dbReference type="InterPro" id="IPR036291">
    <property type="entry name" value="NAD(P)-bd_dom_sf"/>
</dbReference>
<dbReference type="GO" id="GO:0008977">
    <property type="term" value="F:prephenate dehydrogenase (NAD+) activity"/>
    <property type="evidence" value="ECO:0007669"/>
    <property type="project" value="InterPro"/>
</dbReference>
<dbReference type="Pfam" id="PF20463">
    <property type="entry name" value="PDH_C"/>
    <property type="match status" value="1"/>
</dbReference>
<dbReference type="Gene3D" id="3.40.50.720">
    <property type="entry name" value="NAD(P)-binding Rossmann-like Domain"/>
    <property type="match status" value="1"/>
</dbReference>
<proteinExistence type="predicted"/>
<dbReference type="Proteomes" id="UP000095185">
    <property type="component" value="Chromosome"/>
</dbReference>
<evidence type="ECO:0000313" key="3">
    <source>
        <dbReference type="EMBL" id="AOS84705.1"/>
    </source>
</evidence>
<dbReference type="InterPro" id="IPR050812">
    <property type="entry name" value="Preph/Arog_dehydrog"/>
</dbReference>
<sequence>MQQGIHTISFVGLGLIGASLMQALKRAAEATGRKIEMIGFDPGFDAGDIAAITGKCGLDRFEPNPAKLYDADLVVLCAPVVTNIALLDEVKPHIRKETVVSDVSSTKAEIATRARELGIEFIGMHPIAGREQQGYRAASPELLDGRLVILCADCTNPETARAAELAGLLRDSGCRPLFMSPEEHDRVYANISHLPQLVSTALMEHCRENVAWGGPGFASMARLAGSPWAVWRDIVETNRDNIADELEAFSALLAEVAGEVRSGNFEALEAKFREANDLYQRLQERSGA</sequence>
<dbReference type="SUPFAM" id="SSF48179">
    <property type="entry name" value="6-phosphogluconate dehydrogenase C-terminal domain-like"/>
    <property type="match status" value="1"/>
</dbReference>
<dbReference type="InterPro" id="IPR046825">
    <property type="entry name" value="PDH_C"/>
</dbReference>
<evidence type="ECO:0000256" key="1">
    <source>
        <dbReference type="ARBA" id="ARBA00023002"/>
    </source>
</evidence>
<dbReference type="Pfam" id="PF02153">
    <property type="entry name" value="PDH_N"/>
    <property type="match status" value="1"/>
</dbReference>
<name>A0A1D8D498_CHLLM</name>
<organism evidence="3 4">
    <name type="scientific">Chlorobaculum limnaeum</name>
    <dbReference type="NCBI Taxonomy" id="274537"/>
    <lineage>
        <taxon>Bacteria</taxon>
        <taxon>Pseudomonadati</taxon>
        <taxon>Chlorobiota</taxon>
        <taxon>Chlorobiia</taxon>
        <taxon>Chlorobiales</taxon>
        <taxon>Chlorobiaceae</taxon>
        <taxon>Chlorobaculum</taxon>
    </lineage>
</organism>
<dbReference type="InterPro" id="IPR046826">
    <property type="entry name" value="PDH_N"/>
</dbReference>
<accession>A0A1D8D498</accession>
<dbReference type="AlphaFoldDB" id="A0A1D8D498"/>
<keyword evidence="1" id="KW-0560">Oxidoreductase</keyword>
<dbReference type="EMBL" id="CP017305">
    <property type="protein sequence ID" value="AOS84705.1"/>
    <property type="molecule type" value="Genomic_DNA"/>
</dbReference>
<dbReference type="PANTHER" id="PTHR21363">
    <property type="entry name" value="PREPHENATE DEHYDROGENASE"/>
    <property type="match status" value="1"/>
</dbReference>
<gene>
    <name evidence="3" type="ORF">BIU88_11515</name>
</gene>
<dbReference type="InterPro" id="IPR008927">
    <property type="entry name" value="6-PGluconate_DH-like_C_sf"/>
</dbReference>
<reference evidence="3" key="1">
    <citation type="submission" date="2016-09" db="EMBL/GenBank/DDBJ databases">
        <title>Genome sequence of Chlorobaculum limnaeum.</title>
        <authorList>
            <person name="Liu Z."/>
            <person name="Tank M."/>
            <person name="Bryant D.A."/>
        </authorList>
    </citation>
    <scope>NUCLEOTIDE SEQUENCE [LARGE SCALE GENOMIC DNA]</scope>
    <source>
        <strain evidence="3">DSM 1677</strain>
    </source>
</reference>
<protein>
    <submittedName>
        <fullName evidence="3">Prephenate dehydrogenase</fullName>
    </submittedName>
</protein>
<keyword evidence="4" id="KW-1185">Reference proteome</keyword>
<dbReference type="STRING" id="274537.BIU88_11515"/>
<evidence type="ECO:0000313" key="4">
    <source>
        <dbReference type="Proteomes" id="UP000095185"/>
    </source>
</evidence>
<dbReference type="GO" id="GO:0004665">
    <property type="term" value="F:prephenate dehydrogenase (NADP+) activity"/>
    <property type="evidence" value="ECO:0007669"/>
    <property type="project" value="InterPro"/>
</dbReference>
<dbReference type="RefSeq" id="WP_069810896.1">
    <property type="nucleotide sequence ID" value="NZ_CP017305.1"/>
</dbReference>
<dbReference type="GO" id="GO:0006571">
    <property type="term" value="P:tyrosine biosynthetic process"/>
    <property type="evidence" value="ECO:0007669"/>
    <property type="project" value="InterPro"/>
</dbReference>
<dbReference type="PROSITE" id="PS51176">
    <property type="entry name" value="PDH_ADH"/>
    <property type="match status" value="1"/>
</dbReference>